<keyword evidence="10" id="KW-1185">Reference proteome</keyword>
<protein>
    <recommendedName>
        <fullName evidence="8">VTT domain-containing protein</fullName>
    </recommendedName>
</protein>
<sequence length="403" mass="44717">MDARAHSPPGSTYLPAVGPGGIEMAPQRLPLTDPGEAELQIDTPFWNTALEWQTVARYNDSTAPLPMSPSERKTLLRNSAIKLVALLLGSLAVLAFVLWLALPTIDAEHRSALRIPRNFEQLHALNSVLLEYTKDNYARVMFAWVAVYLYLQSFSIPGSMYMSILAGALWGVHVALPLACVVIAFGSTLCFLLSSCAGECIRAVPQWDARVRKWQDAIAEHSHDLLSYLILVRITPIPHFVVNLVSPHLGVPIGTFWLSALFGSIPQTVIHTAVGEKLDEIVSSKDMHIFTLHNMLLFGLVVVAATAPMILRRLFSTTAPDAPHGPIHLDENAPQRQSFVDRVLPLVYPRWRRRRASASETLDEDAPPLDESADAWRDIEWRQRPLADMPPMDEGSQSFSVGR</sequence>
<evidence type="ECO:0000259" key="8">
    <source>
        <dbReference type="Pfam" id="PF09335"/>
    </source>
</evidence>
<dbReference type="Pfam" id="PF09335">
    <property type="entry name" value="VTT_dom"/>
    <property type="match status" value="1"/>
</dbReference>
<dbReference type="PANTHER" id="PTHR43220:SF18">
    <property type="entry name" value="TRANSMEMBRANE PROTEIN 41B"/>
    <property type="match status" value="1"/>
</dbReference>
<dbReference type="PANTHER" id="PTHR43220">
    <property type="match status" value="1"/>
</dbReference>
<dbReference type="InterPro" id="IPR045014">
    <property type="entry name" value="TM41A/B"/>
</dbReference>
<reference evidence="9" key="1">
    <citation type="submission" date="2023-03" db="EMBL/GenBank/DDBJ databases">
        <title>Mating type loci evolution in Malassezia.</title>
        <authorList>
            <person name="Coelho M.A."/>
        </authorList>
    </citation>
    <scope>NUCLEOTIDE SEQUENCE</scope>
    <source>
        <strain evidence="9">CBS 11721</strain>
    </source>
</reference>
<dbReference type="GO" id="GO:0000045">
    <property type="term" value="P:autophagosome assembly"/>
    <property type="evidence" value="ECO:0007669"/>
    <property type="project" value="TreeGrafter"/>
</dbReference>
<gene>
    <name evidence="9" type="ORF">MCUN1_001384</name>
</gene>
<keyword evidence="2 7" id="KW-0812">Transmembrane</keyword>
<keyword evidence="4 7" id="KW-0472">Membrane</keyword>
<dbReference type="AlphaFoldDB" id="A0AAF0J5S8"/>
<evidence type="ECO:0000256" key="6">
    <source>
        <dbReference type="SAM" id="MobiDB-lite"/>
    </source>
</evidence>
<keyword evidence="3 7" id="KW-1133">Transmembrane helix</keyword>
<feature type="transmembrane region" description="Helical" evidence="7">
    <location>
        <begin position="80"/>
        <end position="102"/>
    </location>
</feature>
<feature type="transmembrane region" description="Helical" evidence="7">
    <location>
        <begin position="163"/>
        <end position="185"/>
    </location>
</feature>
<evidence type="ECO:0000256" key="2">
    <source>
        <dbReference type="ARBA" id="ARBA00022692"/>
    </source>
</evidence>
<evidence type="ECO:0000256" key="5">
    <source>
        <dbReference type="ARBA" id="ARBA00025797"/>
    </source>
</evidence>
<evidence type="ECO:0000256" key="1">
    <source>
        <dbReference type="ARBA" id="ARBA00004141"/>
    </source>
</evidence>
<dbReference type="EMBL" id="CP119878">
    <property type="protein sequence ID" value="WFD34543.1"/>
    <property type="molecule type" value="Genomic_DNA"/>
</dbReference>
<feature type="region of interest" description="Disordered" evidence="6">
    <location>
        <begin position="357"/>
        <end position="376"/>
    </location>
</feature>
<dbReference type="Proteomes" id="UP001219933">
    <property type="component" value="Chromosome 2"/>
</dbReference>
<organism evidence="9 10">
    <name type="scientific">Malassezia cuniculi</name>
    <dbReference type="NCBI Taxonomy" id="948313"/>
    <lineage>
        <taxon>Eukaryota</taxon>
        <taxon>Fungi</taxon>
        <taxon>Dikarya</taxon>
        <taxon>Basidiomycota</taxon>
        <taxon>Ustilaginomycotina</taxon>
        <taxon>Malasseziomycetes</taxon>
        <taxon>Malasseziales</taxon>
        <taxon>Malasseziaceae</taxon>
        <taxon>Malassezia</taxon>
    </lineage>
</organism>
<proteinExistence type="inferred from homology"/>
<feature type="compositionally biased region" description="Acidic residues" evidence="6">
    <location>
        <begin position="361"/>
        <end position="373"/>
    </location>
</feature>
<evidence type="ECO:0000256" key="4">
    <source>
        <dbReference type="ARBA" id="ARBA00023136"/>
    </source>
</evidence>
<evidence type="ECO:0000256" key="7">
    <source>
        <dbReference type="SAM" id="Phobius"/>
    </source>
</evidence>
<comment type="subcellular location">
    <subcellularLocation>
        <location evidence="1">Membrane</location>
        <topology evidence="1">Multi-pass membrane protein</topology>
    </subcellularLocation>
</comment>
<feature type="transmembrane region" description="Helical" evidence="7">
    <location>
        <begin position="292"/>
        <end position="311"/>
    </location>
</feature>
<feature type="domain" description="VTT" evidence="8">
    <location>
        <begin position="156"/>
        <end position="276"/>
    </location>
</feature>
<comment type="similarity">
    <text evidence="5">Belongs to the TMEM41 family.</text>
</comment>
<feature type="region of interest" description="Disordered" evidence="6">
    <location>
        <begin position="383"/>
        <end position="403"/>
    </location>
</feature>
<evidence type="ECO:0000256" key="3">
    <source>
        <dbReference type="ARBA" id="ARBA00022989"/>
    </source>
</evidence>
<dbReference type="InterPro" id="IPR032816">
    <property type="entry name" value="VTT_dom"/>
</dbReference>
<accession>A0AAF0J5S8</accession>
<evidence type="ECO:0000313" key="10">
    <source>
        <dbReference type="Proteomes" id="UP001219933"/>
    </source>
</evidence>
<evidence type="ECO:0000313" key="9">
    <source>
        <dbReference type="EMBL" id="WFD34543.1"/>
    </source>
</evidence>
<name>A0AAF0J5S8_9BASI</name>
<dbReference type="GO" id="GO:0005789">
    <property type="term" value="C:endoplasmic reticulum membrane"/>
    <property type="evidence" value="ECO:0007669"/>
    <property type="project" value="TreeGrafter"/>
</dbReference>